<evidence type="ECO:0000256" key="1">
    <source>
        <dbReference type="SAM" id="MobiDB-lite"/>
    </source>
</evidence>
<proteinExistence type="predicted"/>
<reference evidence="2" key="1">
    <citation type="journal article" date="2023" name="G3 (Bethesda)">
        <title>A reference genome for the long-term kleptoplast-retaining sea slug Elysia crispata morphotype clarki.</title>
        <authorList>
            <person name="Eastman K.E."/>
            <person name="Pendleton A.L."/>
            <person name="Shaikh M.A."/>
            <person name="Suttiyut T."/>
            <person name="Ogas R."/>
            <person name="Tomko P."/>
            <person name="Gavelis G."/>
            <person name="Widhalm J.R."/>
            <person name="Wisecaver J.H."/>
        </authorList>
    </citation>
    <scope>NUCLEOTIDE SEQUENCE</scope>
    <source>
        <strain evidence="2">ECLA1</strain>
    </source>
</reference>
<dbReference type="AlphaFoldDB" id="A0AAE0ZD29"/>
<organism evidence="2 3">
    <name type="scientific">Elysia crispata</name>
    <name type="common">lettuce slug</name>
    <dbReference type="NCBI Taxonomy" id="231223"/>
    <lineage>
        <taxon>Eukaryota</taxon>
        <taxon>Metazoa</taxon>
        <taxon>Spiralia</taxon>
        <taxon>Lophotrochozoa</taxon>
        <taxon>Mollusca</taxon>
        <taxon>Gastropoda</taxon>
        <taxon>Heterobranchia</taxon>
        <taxon>Euthyneura</taxon>
        <taxon>Panpulmonata</taxon>
        <taxon>Sacoglossa</taxon>
        <taxon>Placobranchoidea</taxon>
        <taxon>Plakobranchidae</taxon>
        <taxon>Elysia</taxon>
    </lineage>
</organism>
<comment type="caution">
    <text evidence="2">The sequence shown here is derived from an EMBL/GenBank/DDBJ whole genome shotgun (WGS) entry which is preliminary data.</text>
</comment>
<gene>
    <name evidence="2" type="ORF">RRG08_059314</name>
</gene>
<sequence>MGVLRTSTFALRSLSHKEKHHGSPQGRRMFAQLSQSMLKVEQPTVSRPSSKESVMNWLFPATLALLGLSFSTFCTHQLVATSDSRGLALSAASGKENLTSESLVSNEDANTSPSKKS</sequence>
<dbReference type="EMBL" id="JAWDGP010004222">
    <property type="protein sequence ID" value="KAK3766496.1"/>
    <property type="molecule type" value="Genomic_DNA"/>
</dbReference>
<protein>
    <submittedName>
        <fullName evidence="2">Uncharacterized protein</fullName>
    </submittedName>
</protein>
<keyword evidence="3" id="KW-1185">Reference proteome</keyword>
<evidence type="ECO:0000313" key="3">
    <source>
        <dbReference type="Proteomes" id="UP001283361"/>
    </source>
</evidence>
<name>A0AAE0ZD29_9GAST</name>
<feature type="region of interest" description="Disordered" evidence="1">
    <location>
        <begin position="94"/>
        <end position="117"/>
    </location>
</feature>
<evidence type="ECO:0000313" key="2">
    <source>
        <dbReference type="EMBL" id="KAK3766496.1"/>
    </source>
</evidence>
<feature type="compositionally biased region" description="Polar residues" evidence="1">
    <location>
        <begin position="96"/>
        <end position="117"/>
    </location>
</feature>
<dbReference type="Proteomes" id="UP001283361">
    <property type="component" value="Unassembled WGS sequence"/>
</dbReference>
<accession>A0AAE0ZD29</accession>